<dbReference type="AlphaFoldDB" id="A0AAD5QG79"/>
<organism evidence="6 7">
    <name type="scientific">Parelaphostrongylus tenuis</name>
    <name type="common">Meningeal worm</name>
    <dbReference type="NCBI Taxonomy" id="148309"/>
    <lineage>
        <taxon>Eukaryota</taxon>
        <taxon>Metazoa</taxon>
        <taxon>Ecdysozoa</taxon>
        <taxon>Nematoda</taxon>
        <taxon>Chromadorea</taxon>
        <taxon>Rhabditida</taxon>
        <taxon>Rhabditina</taxon>
        <taxon>Rhabditomorpha</taxon>
        <taxon>Strongyloidea</taxon>
        <taxon>Metastrongylidae</taxon>
        <taxon>Parelaphostrongylus</taxon>
    </lineage>
</organism>
<protein>
    <recommendedName>
        <fullName evidence="4">Bifunctional lysine-specific demethylase and histidyl-hydroxylase</fullName>
        <ecNumber evidence="4">1.14.11.27</ecNumber>
    </recommendedName>
</protein>
<dbReference type="InterPro" id="IPR003347">
    <property type="entry name" value="JmjC_dom"/>
</dbReference>
<sequence length="189" mass="21375">MYNDIHRPQFINALYSVIEVQLGRSVQLVNPQTFVDRVWYLCEVLQEMFGCFIGANTYLTPAGSAGFAPHWDEIDAFLLQLEGKKYWKVCAPDSINEKLPRESSGNFTDDDMKIRKPTYEGWIEAGDLLYIPRGFIHQATTSNDVHSLHITISSGRHWSFADLMDKLVPEAVTTRKSLGDEEITSSGNA</sequence>
<dbReference type="GO" id="GO:0005506">
    <property type="term" value="F:iron ion binding"/>
    <property type="evidence" value="ECO:0007669"/>
    <property type="project" value="UniProtKB-UniRule"/>
</dbReference>
<dbReference type="Pfam" id="PF08007">
    <property type="entry name" value="JmjC_2"/>
    <property type="match status" value="1"/>
</dbReference>
<dbReference type="InterPro" id="IPR039994">
    <property type="entry name" value="NO66-like"/>
</dbReference>
<dbReference type="PROSITE" id="PS51184">
    <property type="entry name" value="JMJC"/>
    <property type="match status" value="1"/>
</dbReference>
<keyword evidence="2 4" id="KW-0408">Iron</keyword>
<dbReference type="EMBL" id="JAHQIW010000772">
    <property type="protein sequence ID" value="KAJ1349917.1"/>
    <property type="molecule type" value="Genomic_DNA"/>
</dbReference>
<dbReference type="EC" id="1.14.11.27" evidence="4"/>
<evidence type="ECO:0000256" key="4">
    <source>
        <dbReference type="RuleBase" id="RU366061"/>
    </source>
</evidence>
<comment type="cofactor">
    <cofactor evidence="4">
        <name>Fe(2+)</name>
        <dbReference type="ChEBI" id="CHEBI:29033"/>
    </cofactor>
    <text evidence="4">Binds 1 Fe(2+) ion per subunit.</text>
</comment>
<keyword evidence="4" id="KW-0560">Oxidoreductase</keyword>
<evidence type="ECO:0000256" key="3">
    <source>
        <dbReference type="ARBA" id="ARBA00047915"/>
    </source>
</evidence>
<dbReference type="Gene3D" id="2.60.120.650">
    <property type="entry name" value="Cupin"/>
    <property type="match status" value="1"/>
</dbReference>
<keyword evidence="4" id="KW-0223">Dioxygenase</keyword>
<evidence type="ECO:0000256" key="2">
    <source>
        <dbReference type="ARBA" id="ARBA00023004"/>
    </source>
</evidence>
<comment type="similarity">
    <text evidence="4">Belongs to the ROX family.</text>
</comment>
<keyword evidence="4" id="KW-0539">Nucleus</keyword>
<dbReference type="SUPFAM" id="SSF51197">
    <property type="entry name" value="Clavaminate synthase-like"/>
    <property type="match status" value="1"/>
</dbReference>
<dbReference type="PANTHER" id="PTHR13096:SF8">
    <property type="entry name" value="RIBOSOMAL OXYGENASE 1"/>
    <property type="match status" value="1"/>
</dbReference>
<comment type="caution">
    <text evidence="6">The sequence shown here is derived from an EMBL/GenBank/DDBJ whole genome shotgun (WGS) entry which is preliminary data.</text>
</comment>
<evidence type="ECO:0000313" key="7">
    <source>
        <dbReference type="Proteomes" id="UP001196413"/>
    </source>
</evidence>
<accession>A0AAD5QG79</accession>
<comment type="function">
    <text evidence="4">Oxygenase that can act as both a histone lysine demethylase and a ribosomal histidine hydroxylase.</text>
</comment>
<keyword evidence="1 4" id="KW-0479">Metal-binding</keyword>
<dbReference type="GO" id="GO:0032453">
    <property type="term" value="F:histone H3K4 demethylase activity"/>
    <property type="evidence" value="ECO:0007669"/>
    <property type="project" value="TreeGrafter"/>
</dbReference>
<dbReference type="Proteomes" id="UP001196413">
    <property type="component" value="Unassembled WGS sequence"/>
</dbReference>
<proteinExistence type="inferred from homology"/>
<keyword evidence="7" id="KW-1185">Reference proteome</keyword>
<comment type="subcellular location">
    <subcellularLocation>
        <location evidence="4">Nucleus</location>
    </subcellularLocation>
</comment>
<evidence type="ECO:0000259" key="5">
    <source>
        <dbReference type="PROSITE" id="PS51184"/>
    </source>
</evidence>
<name>A0AAD5QG79_PARTN</name>
<gene>
    <name evidence="6" type="primary">JMJC1_1</name>
    <name evidence="6" type="ORF">KIN20_005594</name>
</gene>
<reference evidence="6" key="1">
    <citation type="submission" date="2021-06" db="EMBL/GenBank/DDBJ databases">
        <title>Parelaphostrongylus tenuis whole genome reference sequence.</title>
        <authorList>
            <person name="Garwood T.J."/>
            <person name="Larsen P.A."/>
            <person name="Fountain-Jones N.M."/>
            <person name="Garbe J.R."/>
            <person name="Macchietto M.G."/>
            <person name="Kania S.A."/>
            <person name="Gerhold R.W."/>
            <person name="Richards J.E."/>
            <person name="Wolf T.M."/>
        </authorList>
    </citation>
    <scope>NUCLEOTIDE SEQUENCE</scope>
    <source>
        <strain evidence="6">MNPRO001-30</strain>
        <tissue evidence="6">Meninges</tissue>
    </source>
</reference>
<evidence type="ECO:0000256" key="1">
    <source>
        <dbReference type="ARBA" id="ARBA00022723"/>
    </source>
</evidence>
<keyword evidence="4" id="KW-0805">Transcription regulation</keyword>
<keyword evidence="4" id="KW-0804">Transcription</keyword>
<dbReference type="GO" id="GO:0140680">
    <property type="term" value="F:histone H3K36me/H3K36me2 demethylase activity"/>
    <property type="evidence" value="ECO:0007669"/>
    <property type="project" value="UniProtKB-EC"/>
</dbReference>
<comment type="catalytic activity">
    <reaction evidence="3 4">
        <text>N(6),N(6)-dimethyl-L-lysyl(36)-[histone H3] + 2 2-oxoglutarate + 2 O2 = L-lysyl(36)-[histone H3] + 2 formaldehyde + 2 succinate + 2 CO2</text>
        <dbReference type="Rhea" id="RHEA:42032"/>
        <dbReference type="Rhea" id="RHEA-COMP:9785"/>
        <dbReference type="Rhea" id="RHEA-COMP:9787"/>
        <dbReference type="ChEBI" id="CHEBI:15379"/>
        <dbReference type="ChEBI" id="CHEBI:16526"/>
        <dbReference type="ChEBI" id="CHEBI:16810"/>
        <dbReference type="ChEBI" id="CHEBI:16842"/>
        <dbReference type="ChEBI" id="CHEBI:29969"/>
        <dbReference type="ChEBI" id="CHEBI:30031"/>
        <dbReference type="ChEBI" id="CHEBI:61976"/>
        <dbReference type="EC" id="1.14.11.27"/>
    </reaction>
</comment>
<evidence type="ECO:0000313" key="6">
    <source>
        <dbReference type="EMBL" id="KAJ1349917.1"/>
    </source>
</evidence>
<feature type="domain" description="JmjC" evidence="5">
    <location>
        <begin position="1"/>
        <end position="171"/>
    </location>
</feature>
<dbReference type="GO" id="GO:0005730">
    <property type="term" value="C:nucleolus"/>
    <property type="evidence" value="ECO:0007669"/>
    <property type="project" value="TreeGrafter"/>
</dbReference>
<dbReference type="PANTHER" id="PTHR13096">
    <property type="entry name" value="MINA53 MYC INDUCED NUCLEAR ANTIGEN"/>
    <property type="match status" value="1"/>
</dbReference>